<dbReference type="CDD" id="cd09274">
    <property type="entry name" value="RNase_HI_RT_Ty3"/>
    <property type="match status" value="1"/>
</dbReference>
<dbReference type="Gene3D" id="3.30.70.270">
    <property type="match status" value="1"/>
</dbReference>
<dbReference type="EMBL" id="JWZT01003221">
    <property type="protein sequence ID" value="KII67361.1"/>
    <property type="molecule type" value="Genomic_DNA"/>
</dbReference>
<dbReference type="InterPro" id="IPR041577">
    <property type="entry name" value="RT_RNaseH_2"/>
</dbReference>
<dbReference type="PANTHER" id="PTHR37984">
    <property type="entry name" value="PROTEIN CBG26694"/>
    <property type="match status" value="1"/>
</dbReference>
<accession>A0A0C2MJM0</accession>
<evidence type="ECO:0000313" key="3">
    <source>
        <dbReference type="EMBL" id="KII67361.1"/>
    </source>
</evidence>
<dbReference type="InterPro" id="IPR050951">
    <property type="entry name" value="Retrovirus_Pol_polyprotein"/>
</dbReference>
<dbReference type="PANTHER" id="PTHR37984:SF5">
    <property type="entry name" value="PROTEIN NYNRIN-LIKE"/>
    <property type="match status" value="1"/>
</dbReference>
<dbReference type="InterPro" id="IPR043128">
    <property type="entry name" value="Rev_trsase/Diguanyl_cyclase"/>
</dbReference>
<comment type="caution">
    <text evidence="3">The sequence shown here is derived from an EMBL/GenBank/DDBJ whole genome shotgun (WGS) entry which is preliminary data.</text>
</comment>
<dbReference type="FunFam" id="3.10.20.370:FF:000001">
    <property type="entry name" value="Retrovirus-related Pol polyprotein from transposon 17.6-like protein"/>
    <property type="match status" value="1"/>
</dbReference>
<proteinExistence type="predicted"/>
<reference evidence="3 4" key="1">
    <citation type="journal article" date="2014" name="Genome Biol. Evol.">
        <title>The genome of the myxosporean Thelohanellus kitauei shows adaptations to nutrient acquisition within its fish host.</title>
        <authorList>
            <person name="Yang Y."/>
            <person name="Xiong J."/>
            <person name="Zhou Z."/>
            <person name="Huo F."/>
            <person name="Miao W."/>
            <person name="Ran C."/>
            <person name="Liu Y."/>
            <person name="Zhang J."/>
            <person name="Feng J."/>
            <person name="Wang M."/>
            <person name="Wang M."/>
            <person name="Wang L."/>
            <person name="Yao B."/>
        </authorList>
    </citation>
    <scope>NUCLEOTIDE SEQUENCE [LARGE SCALE GENOMIC DNA]</scope>
    <source>
        <strain evidence="3">Wuqing</strain>
    </source>
</reference>
<dbReference type="OMA" id="CFEVFHI"/>
<dbReference type="InterPro" id="IPR043502">
    <property type="entry name" value="DNA/RNA_pol_sf"/>
</dbReference>
<organism evidence="3 4">
    <name type="scientific">Thelohanellus kitauei</name>
    <name type="common">Myxosporean</name>
    <dbReference type="NCBI Taxonomy" id="669202"/>
    <lineage>
        <taxon>Eukaryota</taxon>
        <taxon>Metazoa</taxon>
        <taxon>Cnidaria</taxon>
        <taxon>Myxozoa</taxon>
        <taxon>Myxosporea</taxon>
        <taxon>Bivalvulida</taxon>
        <taxon>Platysporina</taxon>
        <taxon>Myxobolidae</taxon>
        <taxon>Thelohanellus</taxon>
    </lineage>
</organism>
<name>A0A0C2MJM0_THEKT</name>
<keyword evidence="1" id="KW-0511">Multifunctional enzyme</keyword>
<feature type="domain" description="Reverse transcriptase/retrotransposon-derived protein RNase H-like" evidence="2">
    <location>
        <begin position="37"/>
        <end position="135"/>
    </location>
</feature>
<evidence type="ECO:0000259" key="2">
    <source>
        <dbReference type="Pfam" id="PF17919"/>
    </source>
</evidence>
<dbReference type="GO" id="GO:0003824">
    <property type="term" value="F:catalytic activity"/>
    <property type="evidence" value="ECO:0007669"/>
    <property type="project" value="UniProtKB-KW"/>
</dbReference>
<keyword evidence="4" id="KW-1185">Reference proteome</keyword>
<protein>
    <submittedName>
        <fullName evidence="3">Retrovirus-related Pol polyprotein</fullName>
    </submittedName>
</protein>
<dbReference type="OrthoDB" id="5987979at2759"/>
<sequence length="184" mass="21177">MQAFLGICDYYQRFVKHYAEIVSQLYRLLNKSIPLIWNTVCKKSFSDIKKKLIEIPSLNYSYLDLAFHLHCDASDHAIGAVISRMENGTEKPISFFCKTITSAQRNYCTSDRECLALVSAIKTFRYYLNGNEFHVYTDHHPLVYLQLEKYCFEVFHIPGNKNTVADGLSRSLAAIRISSNLNMA</sequence>
<evidence type="ECO:0000256" key="1">
    <source>
        <dbReference type="ARBA" id="ARBA00023268"/>
    </source>
</evidence>
<dbReference type="AlphaFoldDB" id="A0A0C2MJM0"/>
<dbReference type="Pfam" id="PF17919">
    <property type="entry name" value="RT_RNaseH_2"/>
    <property type="match status" value="1"/>
</dbReference>
<dbReference type="SUPFAM" id="SSF56672">
    <property type="entry name" value="DNA/RNA polymerases"/>
    <property type="match status" value="1"/>
</dbReference>
<evidence type="ECO:0000313" key="4">
    <source>
        <dbReference type="Proteomes" id="UP000031668"/>
    </source>
</evidence>
<dbReference type="Proteomes" id="UP000031668">
    <property type="component" value="Unassembled WGS sequence"/>
</dbReference>
<gene>
    <name evidence="3" type="ORF">RF11_07671</name>
</gene>